<keyword evidence="1" id="KW-0813">Transport</keyword>
<dbReference type="InterPro" id="IPR017871">
    <property type="entry name" value="ABC_transporter-like_CS"/>
</dbReference>
<evidence type="ECO:0000259" key="4">
    <source>
        <dbReference type="PROSITE" id="PS50893"/>
    </source>
</evidence>
<dbReference type="PANTHER" id="PTHR42788">
    <property type="entry name" value="TAURINE IMPORT ATP-BINDING PROTEIN-RELATED"/>
    <property type="match status" value="1"/>
</dbReference>
<evidence type="ECO:0000313" key="6">
    <source>
        <dbReference type="Proteomes" id="UP000199417"/>
    </source>
</evidence>
<dbReference type="PANTHER" id="PTHR42788:SF13">
    <property type="entry name" value="ALIPHATIC SULFONATES IMPORT ATP-BINDING PROTEIN SSUB"/>
    <property type="match status" value="1"/>
</dbReference>
<dbReference type="InterPro" id="IPR003593">
    <property type="entry name" value="AAA+_ATPase"/>
</dbReference>
<dbReference type="STRING" id="168276.SAMN05444580_1269"/>
<evidence type="ECO:0000256" key="1">
    <source>
        <dbReference type="ARBA" id="ARBA00022448"/>
    </source>
</evidence>
<dbReference type="InterPro" id="IPR050166">
    <property type="entry name" value="ABC_transporter_ATP-bind"/>
</dbReference>
<dbReference type="Gene3D" id="3.40.50.300">
    <property type="entry name" value="P-loop containing nucleotide triphosphate hydrolases"/>
    <property type="match status" value="1"/>
</dbReference>
<organism evidence="5 6">
    <name type="scientific">Rhodococcus tukisamuensis</name>
    <dbReference type="NCBI Taxonomy" id="168276"/>
    <lineage>
        <taxon>Bacteria</taxon>
        <taxon>Bacillati</taxon>
        <taxon>Actinomycetota</taxon>
        <taxon>Actinomycetes</taxon>
        <taxon>Mycobacteriales</taxon>
        <taxon>Nocardiaceae</taxon>
        <taxon>Rhodococcus</taxon>
    </lineage>
</organism>
<accession>A0A1G7EQH2</accession>
<dbReference type="Proteomes" id="UP000199417">
    <property type="component" value="Unassembled WGS sequence"/>
</dbReference>
<dbReference type="RefSeq" id="WP_072847369.1">
    <property type="nucleotide sequence ID" value="NZ_FNAB01000026.1"/>
</dbReference>
<proteinExistence type="predicted"/>
<dbReference type="InterPro" id="IPR003439">
    <property type="entry name" value="ABC_transporter-like_ATP-bd"/>
</dbReference>
<dbReference type="GO" id="GO:0005524">
    <property type="term" value="F:ATP binding"/>
    <property type="evidence" value="ECO:0007669"/>
    <property type="project" value="UniProtKB-KW"/>
</dbReference>
<dbReference type="GO" id="GO:0016887">
    <property type="term" value="F:ATP hydrolysis activity"/>
    <property type="evidence" value="ECO:0007669"/>
    <property type="project" value="InterPro"/>
</dbReference>
<evidence type="ECO:0000313" key="5">
    <source>
        <dbReference type="EMBL" id="SDE65827.1"/>
    </source>
</evidence>
<feature type="domain" description="ABC transporter" evidence="4">
    <location>
        <begin position="6"/>
        <end position="240"/>
    </location>
</feature>
<keyword evidence="3 5" id="KW-0067">ATP-binding</keyword>
<keyword evidence="2" id="KW-0547">Nucleotide-binding</keyword>
<gene>
    <name evidence="5" type="ORF">SAMN05444580_1269</name>
</gene>
<keyword evidence="6" id="KW-1185">Reference proteome</keyword>
<name>A0A1G7EQH2_9NOCA</name>
<dbReference type="EMBL" id="FNAB01000026">
    <property type="protein sequence ID" value="SDE65827.1"/>
    <property type="molecule type" value="Genomic_DNA"/>
</dbReference>
<reference evidence="5 6" key="1">
    <citation type="submission" date="2016-10" db="EMBL/GenBank/DDBJ databases">
        <authorList>
            <person name="de Groot N.N."/>
        </authorList>
    </citation>
    <scope>NUCLEOTIDE SEQUENCE [LARGE SCALE GENOMIC DNA]</scope>
    <source>
        <strain evidence="5 6">JCM 11308</strain>
    </source>
</reference>
<dbReference type="InterPro" id="IPR027417">
    <property type="entry name" value="P-loop_NTPase"/>
</dbReference>
<evidence type="ECO:0000256" key="3">
    <source>
        <dbReference type="ARBA" id="ARBA00022840"/>
    </source>
</evidence>
<sequence>MIAPVISAEAVSIRYESRDRDSHLAVDDVTFEVRQGERFVLLGPSGCGKTSLLMSIAGFIKPVSGNLQVRGKRILGPGPDRAVVFQDFDQLFPWRTVVGNLNYAAKLALGLRGDEARQRSLRYLELVGIRDAADRYPHQLSGGMKQRAAIARALSVEPALLLLDEPFGAVDEITRTNLQRELVRICDSESMTVIMVTHSIPEAVYLADRVMVMSSGPGRIQEIVDTSAIDGFGHPEFGSTVEQLRLLLEDGSTPAVRKNAQGAQR</sequence>
<evidence type="ECO:0000256" key="2">
    <source>
        <dbReference type="ARBA" id="ARBA00022741"/>
    </source>
</evidence>
<dbReference type="SUPFAM" id="SSF52540">
    <property type="entry name" value="P-loop containing nucleoside triphosphate hydrolases"/>
    <property type="match status" value="1"/>
</dbReference>
<protein>
    <submittedName>
        <fullName evidence="5">NitT/TauT family transport system ATP-binding protein</fullName>
    </submittedName>
</protein>
<dbReference type="PROSITE" id="PS50893">
    <property type="entry name" value="ABC_TRANSPORTER_2"/>
    <property type="match status" value="1"/>
</dbReference>
<dbReference type="SMART" id="SM00382">
    <property type="entry name" value="AAA"/>
    <property type="match status" value="1"/>
</dbReference>
<dbReference type="Pfam" id="PF00005">
    <property type="entry name" value="ABC_tran"/>
    <property type="match status" value="1"/>
</dbReference>
<dbReference type="PROSITE" id="PS00211">
    <property type="entry name" value="ABC_TRANSPORTER_1"/>
    <property type="match status" value="1"/>
</dbReference>
<dbReference type="AlphaFoldDB" id="A0A1G7EQH2"/>
<dbReference type="CDD" id="cd03293">
    <property type="entry name" value="ABC_NrtD_SsuB_transporters"/>
    <property type="match status" value="1"/>
</dbReference>